<accession>A0ABM6ACC4</accession>
<gene>
    <name evidence="1" type="ORF">GS3922_09765</name>
</gene>
<organism evidence="1 2">
    <name type="scientific">Geobacillus subterraneus</name>
    <dbReference type="NCBI Taxonomy" id="129338"/>
    <lineage>
        <taxon>Bacteria</taxon>
        <taxon>Bacillati</taxon>
        <taxon>Bacillota</taxon>
        <taxon>Bacilli</taxon>
        <taxon>Bacillales</taxon>
        <taxon>Anoxybacillaceae</taxon>
        <taxon>Geobacillus</taxon>
    </lineage>
</organism>
<proteinExistence type="predicted"/>
<reference evidence="1 2" key="1">
    <citation type="submission" date="2016-02" db="EMBL/GenBank/DDBJ databases">
        <title>Complete genome sequence of Geobacillus subterraneus KCTC 3922T.</title>
        <authorList>
            <person name="Lee D.-W."/>
            <person name="Lee Y.-J."/>
            <person name="Lee S.-J."/>
            <person name="Park G.-S."/>
            <person name="Lee S.-J."/>
            <person name="Shin J.-H."/>
        </authorList>
    </citation>
    <scope>NUCLEOTIDE SEQUENCE [LARGE SCALE GENOMIC DNA]</scope>
    <source>
        <strain evidence="1 2">KCTC 3922</strain>
    </source>
</reference>
<evidence type="ECO:0000313" key="2">
    <source>
        <dbReference type="Proteomes" id="UP000076226"/>
    </source>
</evidence>
<evidence type="ECO:0000313" key="1">
    <source>
        <dbReference type="EMBL" id="AMX83922.1"/>
    </source>
</evidence>
<dbReference type="GeneID" id="32409881"/>
<dbReference type="Proteomes" id="UP000076226">
    <property type="component" value="Chromosome"/>
</dbReference>
<protein>
    <submittedName>
        <fullName evidence="1">Uncharacterized protein</fullName>
    </submittedName>
</protein>
<name>A0ABM6ACC4_9BACL</name>
<sequence>MFFTVFREGRQVNEQGSAVLSFFKRRNVADVDRFAAGMMDSDAQCEKSCPAFHAGQLLLL</sequence>
<dbReference type="EMBL" id="CP014342">
    <property type="protein sequence ID" value="AMX83922.1"/>
    <property type="molecule type" value="Genomic_DNA"/>
</dbReference>
<keyword evidence="2" id="KW-1185">Reference proteome</keyword>